<dbReference type="InterPro" id="IPR036866">
    <property type="entry name" value="RibonucZ/Hydroxyglut_hydro"/>
</dbReference>
<keyword evidence="2" id="KW-0378">Hydrolase</keyword>
<dbReference type="SMART" id="SM00849">
    <property type="entry name" value="Lactamase_B"/>
    <property type="match status" value="1"/>
</dbReference>
<dbReference type="InParanoid" id="A0A420XR60"/>
<dbReference type="Proteomes" id="UP000281955">
    <property type="component" value="Unassembled WGS sequence"/>
</dbReference>
<dbReference type="Gene3D" id="3.60.15.10">
    <property type="entry name" value="Ribonuclease Z/Hydroxyacylglutathione hydrolase-like"/>
    <property type="match status" value="2"/>
</dbReference>
<proteinExistence type="predicted"/>
<organism evidence="2 3">
    <name type="scientific">Motilibacter peucedani</name>
    <dbReference type="NCBI Taxonomy" id="598650"/>
    <lineage>
        <taxon>Bacteria</taxon>
        <taxon>Bacillati</taxon>
        <taxon>Actinomycetota</taxon>
        <taxon>Actinomycetes</taxon>
        <taxon>Motilibacterales</taxon>
        <taxon>Motilibacteraceae</taxon>
        <taxon>Motilibacter</taxon>
    </lineage>
</organism>
<keyword evidence="3" id="KW-1185">Reference proteome</keyword>
<dbReference type="AlphaFoldDB" id="A0A420XR60"/>
<name>A0A420XR60_9ACTN</name>
<sequence length="206" mass="21468">MLDVLPVVMPLRLPPGMAGPAGVELDVRAYLVASEDRVVLVDTGMDPSAEGVAAGLVELGAAWAEVSDVVVTHYHPDHTGGLARVRAQAPQARVWSGDELPDARRVGDGDRVGPLRVMATPGHTPGHVSFVDERSGDVLVGDCVGSVGGRLERAPAPFTADAHVAERSLLRLVEQGGRRLLLGHGAEVADPWEALTALVTAGPPAR</sequence>
<dbReference type="SUPFAM" id="SSF56281">
    <property type="entry name" value="Metallo-hydrolase/oxidoreductase"/>
    <property type="match status" value="1"/>
</dbReference>
<dbReference type="GO" id="GO:0016787">
    <property type="term" value="F:hydrolase activity"/>
    <property type="evidence" value="ECO:0007669"/>
    <property type="project" value="UniProtKB-KW"/>
</dbReference>
<dbReference type="PANTHER" id="PTHR42951">
    <property type="entry name" value="METALLO-BETA-LACTAMASE DOMAIN-CONTAINING"/>
    <property type="match status" value="1"/>
</dbReference>
<accession>A0A420XR60</accession>
<evidence type="ECO:0000259" key="1">
    <source>
        <dbReference type="SMART" id="SM00849"/>
    </source>
</evidence>
<protein>
    <submittedName>
        <fullName evidence="2">Glyoxylase-like metal-dependent hydrolase (Beta-lactamase superfamily II)</fullName>
    </submittedName>
</protein>
<comment type="caution">
    <text evidence="2">The sequence shown here is derived from an EMBL/GenBank/DDBJ whole genome shotgun (WGS) entry which is preliminary data.</text>
</comment>
<dbReference type="Pfam" id="PF00753">
    <property type="entry name" value="Lactamase_B"/>
    <property type="match status" value="2"/>
</dbReference>
<evidence type="ECO:0000313" key="2">
    <source>
        <dbReference type="EMBL" id="RKS75714.1"/>
    </source>
</evidence>
<reference evidence="2 3" key="1">
    <citation type="submission" date="2018-10" db="EMBL/GenBank/DDBJ databases">
        <title>Genomic Encyclopedia of Archaeal and Bacterial Type Strains, Phase II (KMG-II): from individual species to whole genera.</title>
        <authorList>
            <person name="Goeker M."/>
        </authorList>
    </citation>
    <scope>NUCLEOTIDE SEQUENCE [LARGE SCALE GENOMIC DNA]</scope>
    <source>
        <strain evidence="2 3">RP-AC37</strain>
    </source>
</reference>
<dbReference type="PANTHER" id="PTHR42951:SF17">
    <property type="entry name" value="METALLO-BETA-LACTAMASE DOMAIN-CONTAINING PROTEIN"/>
    <property type="match status" value="1"/>
</dbReference>
<dbReference type="EMBL" id="RBWV01000011">
    <property type="protein sequence ID" value="RKS75714.1"/>
    <property type="molecule type" value="Genomic_DNA"/>
</dbReference>
<feature type="domain" description="Metallo-beta-lactamase" evidence="1">
    <location>
        <begin position="26"/>
        <end position="184"/>
    </location>
</feature>
<evidence type="ECO:0000313" key="3">
    <source>
        <dbReference type="Proteomes" id="UP000281955"/>
    </source>
</evidence>
<dbReference type="RefSeq" id="WP_121193449.1">
    <property type="nucleotide sequence ID" value="NZ_RBWV01000011.1"/>
</dbReference>
<dbReference type="OrthoDB" id="2273115at2"/>
<gene>
    <name evidence="2" type="ORF">CLV35_2191</name>
</gene>
<dbReference type="InterPro" id="IPR001279">
    <property type="entry name" value="Metallo-B-lactamas"/>
</dbReference>
<dbReference type="InterPro" id="IPR050855">
    <property type="entry name" value="NDM-1-like"/>
</dbReference>